<evidence type="ECO:0000313" key="2">
    <source>
        <dbReference type="EMBL" id="KAG8463649.1"/>
    </source>
</evidence>
<dbReference type="InterPro" id="IPR014984">
    <property type="entry name" value="HopJ"/>
</dbReference>
<protein>
    <submittedName>
        <fullName evidence="2">Uncharacterized protein</fullName>
    </submittedName>
</protein>
<sequence length="228" mass="24019">MRAVALVACIVGGEAYTLPASACGAAGGCTVRGLARQALSMGEPRRDAKGYIIEEDLAFDLRAGVSKALGASQLKEVPPPIQTLLEGARAAPESHMFADTIAAIDRAFEFFGTKFVCGDVASTSAQNQGSSKVFSLAQLVQMEDKDILVLFGEHYRDVLASPSGTDHANIRAFMKCGQAGVSFPNGPSLTPRKGVWDGEKYSSGSGIAESAVVMGETEWDVESDVWIP</sequence>
<gene>
    <name evidence="2" type="ORF">KFE25_003922</name>
</gene>
<organism evidence="2 3">
    <name type="scientific">Diacronema lutheri</name>
    <name type="common">Unicellular marine alga</name>
    <name type="synonym">Monochrysis lutheri</name>
    <dbReference type="NCBI Taxonomy" id="2081491"/>
    <lineage>
        <taxon>Eukaryota</taxon>
        <taxon>Haptista</taxon>
        <taxon>Haptophyta</taxon>
        <taxon>Pavlovophyceae</taxon>
        <taxon>Pavlovales</taxon>
        <taxon>Pavlovaceae</taxon>
        <taxon>Diacronema</taxon>
    </lineage>
</organism>
<evidence type="ECO:0000313" key="3">
    <source>
        <dbReference type="Proteomes" id="UP000751190"/>
    </source>
</evidence>
<dbReference type="OMA" id="ANFEYMP"/>
<feature type="chain" id="PRO_5035265775" evidence="1">
    <location>
        <begin position="16"/>
        <end position="228"/>
    </location>
</feature>
<dbReference type="PROSITE" id="PS51257">
    <property type="entry name" value="PROKAR_LIPOPROTEIN"/>
    <property type="match status" value="1"/>
</dbReference>
<dbReference type="Pfam" id="PF08888">
    <property type="entry name" value="HopJ"/>
    <property type="match status" value="1"/>
</dbReference>
<comment type="caution">
    <text evidence="2">The sequence shown here is derived from an EMBL/GenBank/DDBJ whole genome shotgun (WGS) entry which is preliminary data.</text>
</comment>
<evidence type="ECO:0000256" key="1">
    <source>
        <dbReference type="SAM" id="SignalP"/>
    </source>
</evidence>
<dbReference type="Proteomes" id="UP000751190">
    <property type="component" value="Unassembled WGS sequence"/>
</dbReference>
<reference evidence="2" key="1">
    <citation type="submission" date="2021-05" db="EMBL/GenBank/DDBJ databases">
        <title>The genome of the haptophyte Pavlova lutheri (Diacronema luteri, Pavlovales) - a model for lipid biosynthesis in eukaryotic algae.</title>
        <authorList>
            <person name="Hulatt C.J."/>
            <person name="Posewitz M.C."/>
        </authorList>
    </citation>
    <scope>NUCLEOTIDE SEQUENCE</scope>
    <source>
        <strain evidence="2">NIVA-4/92</strain>
    </source>
</reference>
<name>A0A8J5XFM9_DIALT</name>
<dbReference type="Gene3D" id="3.20.160.10">
    <property type="entry name" value="vpa0580 domain like"/>
    <property type="match status" value="1"/>
</dbReference>
<dbReference type="AlphaFoldDB" id="A0A8J5XFM9"/>
<keyword evidence="1" id="KW-0732">Signal</keyword>
<accession>A0A8J5XFM9</accession>
<proteinExistence type="predicted"/>
<keyword evidence="3" id="KW-1185">Reference proteome</keyword>
<dbReference type="EMBL" id="JAGTXO010000015">
    <property type="protein sequence ID" value="KAG8463649.1"/>
    <property type="molecule type" value="Genomic_DNA"/>
</dbReference>
<feature type="signal peptide" evidence="1">
    <location>
        <begin position="1"/>
        <end position="15"/>
    </location>
</feature>
<dbReference type="InterPro" id="IPR038604">
    <property type="entry name" value="HopJ_sf"/>
</dbReference>
<dbReference type="OrthoDB" id="10267503at2759"/>